<sequence length="439" mass="46674">MHIHLDALGGVAGDMFAAALLDAFPEHLEGVRASVRAVDPRIACAASEHNDGILRGLRFAVSAPGAETVPTPHRHGAHADHHHHDHHDHDHPHDHPHSHAHDPAPHGHRPWSEIRAELERAELAPAVRAHALAIFGHLADAEARVHGIAVDAVAFHEVGAFDSIADIVAAAHLIAALEVQSWSVSALPLGSGRVRTQHGPLPVPAPATTLLLEGFSTLDDGIPGERVTPTGAAILRHLCGHEPGRGRPPGTIGRSGIGFGTKSLPGLSNCLRALVLDAAAASPPDRAELAVIAFEIDDQSGEDLAMGLDRLRAEPGVRDVVQMPVLGKKGRMMAHIQALVQPESLETAIAACFRETTTIGLRHHRVARAVLDREAVTVAPEGRRVRVKVVDRPGGRTAKAEADDALDQAGQAERARLRAEAEGLALQEMTKHEITKVDR</sequence>
<proteinExistence type="predicted"/>
<feature type="compositionally biased region" description="Basic residues" evidence="2">
    <location>
        <begin position="72"/>
        <end position="86"/>
    </location>
</feature>
<evidence type="ECO:0000256" key="1">
    <source>
        <dbReference type="ARBA" id="ARBA00022596"/>
    </source>
</evidence>
<keyword evidence="1" id="KW-0533">Nickel</keyword>
<dbReference type="Pfam" id="PF01969">
    <property type="entry name" value="Ni_insertion"/>
    <property type="match status" value="1"/>
</dbReference>
<name>A0AAJ1TT54_9HYPH</name>
<dbReference type="PANTHER" id="PTHR36566:SF1">
    <property type="entry name" value="PYRIDINIUM-3,5-BISTHIOCARBOXYLIC ACID MONONUCLEOTIDE NICKEL INSERTION PROTEIN"/>
    <property type="match status" value="1"/>
</dbReference>
<dbReference type="InterPro" id="IPR002822">
    <property type="entry name" value="Ni_insertion"/>
</dbReference>
<dbReference type="AlphaFoldDB" id="A0AAJ1TT54"/>
<dbReference type="EMBL" id="JAUSWL010000005">
    <property type="protein sequence ID" value="MDQ0544354.1"/>
    <property type="molecule type" value="Genomic_DNA"/>
</dbReference>
<dbReference type="Proteomes" id="UP001223420">
    <property type="component" value="Unassembled WGS sequence"/>
</dbReference>
<dbReference type="RefSeq" id="WP_230365378.1">
    <property type="nucleotide sequence ID" value="NZ_JAJALK010000002.1"/>
</dbReference>
<gene>
    <name evidence="3" type="ORF">QO001_003288</name>
</gene>
<organism evidence="3 4">
    <name type="scientific">Methylobacterium brachiatum</name>
    <dbReference type="NCBI Taxonomy" id="269660"/>
    <lineage>
        <taxon>Bacteria</taxon>
        <taxon>Pseudomonadati</taxon>
        <taxon>Pseudomonadota</taxon>
        <taxon>Alphaproteobacteria</taxon>
        <taxon>Hyphomicrobiales</taxon>
        <taxon>Methylobacteriaceae</taxon>
        <taxon>Methylobacterium</taxon>
    </lineage>
</organism>
<accession>A0AAJ1TT54</accession>
<evidence type="ECO:0000313" key="3">
    <source>
        <dbReference type="EMBL" id="MDQ0544354.1"/>
    </source>
</evidence>
<protein>
    <submittedName>
        <fullName evidence="3">Uncharacterized protein (TIGR00299 family) protein</fullName>
    </submittedName>
</protein>
<dbReference type="Gene3D" id="3.30.70.1380">
    <property type="entry name" value="Transcriptional regulatory protein pf0864 domain like"/>
    <property type="match status" value="1"/>
</dbReference>
<evidence type="ECO:0000313" key="4">
    <source>
        <dbReference type="Proteomes" id="UP001223420"/>
    </source>
</evidence>
<feature type="region of interest" description="Disordered" evidence="2">
    <location>
        <begin position="65"/>
        <end position="109"/>
    </location>
</feature>
<comment type="caution">
    <text evidence="3">The sequence shown here is derived from an EMBL/GenBank/DDBJ whole genome shotgun (WGS) entry which is preliminary data.</text>
</comment>
<feature type="compositionally biased region" description="Basic and acidic residues" evidence="2">
    <location>
        <begin position="87"/>
        <end position="109"/>
    </location>
</feature>
<reference evidence="3" key="1">
    <citation type="submission" date="2023-07" db="EMBL/GenBank/DDBJ databases">
        <title>Genomic Encyclopedia of Type Strains, Phase IV (KMG-IV): sequencing the most valuable type-strain genomes for metagenomic binning, comparative biology and taxonomic classification.</title>
        <authorList>
            <person name="Goeker M."/>
        </authorList>
    </citation>
    <scope>NUCLEOTIDE SEQUENCE</scope>
    <source>
        <strain evidence="3">DSM 19569</strain>
    </source>
</reference>
<evidence type="ECO:0000256" key="2">
    <source>
        <dbReference type="SAM" id="MobiDB-lite"/>
    </source>
</evidence>
<dbReference type="PANTHER" id="PTHR36566">
    <property type="entry name" value="NICKEL INSERTION PROTEIN-RELATED"/>
    <property type="match status" value="1"/>
</dbReference>